<keyword evidence="4 10" id="KW-0496">Mitochondrion</keyword>
<evidence type="ECO:0000256" key="6">
    <source>
        <dbReference type="ARBA" id="ARBA00035154"/>
    </source>
</evidence>
<dbReference type="EMBL" id="KX756655">
    <property type="protein sequence ID" value="AOT98934.1"/>
    <property type="molecule type" value="Genomic_DNA"/>
</dbReference>
<dbReference type="InterPro" id="IPR009019">
    <property type="entry name" value="KH_sf_prok-type"/>
</dbReference>
<evidence type="ECO:0000256" key="1">
    <source>
        <dbReference type="ARBA" id="ARBA00004173"/>
    </source>
</evidence>
<protein>
    <recommendedName>
        <fullName evidence="6">Small ribosomal subunit protein uS3c</fullName>
    </recommendedName>
    <alternativeName>
        <fullName evidence="8">Ribosomal protein S3, mitochondrial</fullName>
    </alternativeName>
    <alternativeName>
        <fullName evidence="7">Small ribosomal subunit protein uS3m</fullName>
    </alternativeName>
</protein>
<evidence type="ECO:0000259" key="9">
    <source>
        <dbReference type="Pfam" id="PF00189"/>
    </source>
</evidence>
<dbReference type="Gene3D" id="3.30.1140.32">
    <property type="entry name" value="Ribosomal protein S3, C-terminal domain"/>
    <property type="match status" value="1"/>
</dbReference>
<dbReference type="AlphaFoldDB" id="A0A1D8I1S6"/>
<proteinExistence type="inferred from homology"/>
<keyword evidence="5" id="KW-0687">Ribonucleoprotein</keyword>
<evidence type="ECO:0000256" key="2">
    <source>
        <dbReference type="ARBA" id="ARBA00010761"/>
    </source>
</evidence>
<evidence type="ECO:0000256" key="8">
    <source>
        <dbReference type="ARBA" id="ARBA00035414"/>
    </source>
</evidence>
<dbReference type="SUPFAM" id="SSF54814">
    <property type="entry name" value="Prokaryotic type KH domain (KH-domain type II)"/>
    <property type="match status" value="1"/>
</dbReference>
<sequence>MGQKVNPISLRLGINRQHDSIWFGDFHYPQLLGKELITRDSISKISENADLATSRIVTKIFPQKIKIFPFWGIKKNQVNPGLSKSSIEDKETRIFLSNLIDLTMKNSKNLPPRNISKKNKISNLKVSIKSFSNFRIWSPKKIKFSRNEKADLAEIKRHLQKKLQKYLSVHLDELGTSEQELKGSFFEFTKKLSSKIFLIWIFENFFISSSQKGCEFEESFRLLIKYKMLRRIINFSHTFNWIKKRKTLLVQRSLEHLESSFSQSFKNPVQILPLIIKNPYKSADLLAKKIAVELEKTRVYRKVLKTICNEAESQGFIRGIRISCSGRLGGVELAENEFKKMGPTSLQEFSEEIDYACSESITKFGVIGVKVWLCFFKNDIKENRNVASTKTNEIS</sequence>
<evidence type="ECO:0000256" key="7">
    <source>
        <dbReference type="ARBA" id="ARBA00035157"/>
    </source>
</evidence>
<accession>A0A1D8I1S6</accession>
<dbReference type="PANTHER" id="PTHR35928">
    <property type="entry name" value="RIBOSOMAL PROTEIN S3, MITOCHONDRIAL"/>
    <property type="match status" value="1"/>
</dbReference>
<evidence type="ECO:0000256" key="3">
    <source>
        <dbReference type="ARBA" id="ARBA00022980"/>
    </source>
</evidence>
<dbReference type="PANTHER" id="PTHR35928:SF2">
    <property type="entry name" value="SMALL RIBOSOMAL SUBUNIT PROTEIN US3M"/>
    <property type="match status" value="1"/>
</dbReference>
<evidence type="ECO:0000313" key="10">
    <source>
        <dbReference type="EMBL" id="AOT98934.1"/>
    </source>
</evidence>
<dbReference type="GeneID" id="29997480"/>
<dbReference type="InterPro" id="IPR036419">
    <property type="entry name" value="Ribosomal_S3_C_sf"/>
</dbReference>
<dbReference type="Pfam" id="PF00189">
    <property type="entry name" value="Ribosomal_S3_C"/>
    <property type="match status" value="1"/>
</dbReference>
<name>A0A1D8I1S6_9CHLO</name>
<dbReference type="GO" id="GO:0006412">
    <property type="term" value="P:translation"/>
    <property type="evidence" value="ECO:0007669"/>
    <property type="project" value="InterPro"/>
</dbReference>
<evidence type="ECO:0000256" key="4">
    <source>
        <dbReference type="ARBA" id="ARBA00023128"/>
    </source>
</evidence>
<dbReference type="InterPro" id="IPR044954">
    <property type="entry name" value="Ribosomal_uS3m_plant"/>
</dbReference>
<dbReference type="RefSeq" id="YP_009310473.1">
    <property type="nucleotide sequence ID" value="NC_031504.1"/>
</dbReference>
<comment type="similarity">
    <text evidence="2">Belongs to the universal ribosomal protein uS3 family.</text>
</comment>
<keyword evidence="3 10" id="KW-0689">Ribosomal protein</keyword>
<gene>
    <name evidence="10" type="primary">rps3</name>
</gene>
<dbReference type="HAMAP" id="MF_01309_B">
    <property type="entry name" value="Ribosomal_uS3_B"/>
    <property type="match status" value="1"/>
</dbReference>
<dbReference type="GO" id="GO:0005739">
    <property type="term" value="C:mitochondrion"/>
    <property type="evidence" value="ECO:0007669"/>
    <property type="project" value="UniProtKB-SubCell"/>
</dbReference>
<dbReference type="GO" id="GO:1990904">
    <property type="term" value="C:ribonucleoprotein complex"/>
    <property type="evidence" value="ECO:0007669"/>
    <property type="project" value="UniProtKB-KW"/>
</dbReference>
<dbReference type="InterPro" id="IPR005704">
    <property type="entry name" value="Ribosomal_uS3_bac-typ"/>
</dbReference>
<organism evidence="10">
    <name type="scientific">Pyramimonas parkeae</name>
    <dbReference type="NCBI Taxonomy" id="36894"/>
    <lineage>
        <taxon>Eukaryota</taxon>
        <taxon>Viridiplantae</taxon>
        <taxon>Chlorophyta</taxon>
        <taxon>Pyramimonadophyceae</taxon>
        <taxon>Pyramimonadales</taxon>
        <taxon>Pyramimonadaceae</taxon>
        <taxon>Pyramimonas</taxon>
        <taxon>Pyramimonas subgen. Trichocystis</taxon>
    </lineage>
</organism>
<evidence type="ECO:0000256" key="5">
    <source>
        <dbReference type="ARBA" id="ARBA00023274"/>
    </source>
</evidence>
<dbReference type="SUPFAM" id="SSF54821">
    <property type="entry name" value="Ribosomal protein S3 C-terminal domain"/>
    <property type="match status" value="1"/>
</dbReference>
<dbReference type="GO" id="GO:0003735">
    <property type="term" value="F:structural constituent of ribosome"/>
    <property type="evidence" value="ECO:0007669"/>
    <property type="project" value="InterPro"/>
</dbReference>
<dbReference type="GO" id="GO:0005840">
    <property type="term" value="C:ribosome"/>
    <property type="evidence" value="ECO:0007669"/>
    <property type="project" value="UniProtKB-KW"/>
</dbReference>
<feature type="domain" description="Small ribosomal subunit protein uS3 C-terminal" evidence="9">
    <location>
        <begin position="290"/>
        <end position="373"/>
    </location>
</feature>
<dbReference type="GO" id="GO:0003723">
    <property type="term" value="F:RNA binding"/>
    <property type="evidence" value="ECO:0007669"/>
    <property type="project" value="InterPro"/>
</dbReference>
<dbReference type="InterPro" id="IPR001351">
    <property type="entry name" value="Ribosomal_uS3_C"/>
</dbReference>
<comment type="subcellular location">
    <subcellularLocation>
        <location evidence="1">Mitochondrion</location>
    </subcellularLocation>
</comment>
<reference evidence="10" key="1">
    <citation type="journal article" date="2016" name="J. Eukaryot. Microbiol.">
        <title>Mitochondrial Genome of Prasinophyte Alga Pyramimonas parkeae.</title>
        <authorList>
            <person name="Hrda S."/>
            <person name="Hroudova M."/>
            <person name="Vlcek C."/>
            <person name="Hampl V."/>
        </authorList>
    </citation>
    <scope>NUCLEOTIDE SEQUENCE</scope>
    <source>
        <strain evidence="10">SCCAP K-0007</strain>
    </source>
</reference>
<geneLocation type="mitochondrion" evidence="10"/>